<evidence type="ECO:0000313" key="3">
    <source>
        <dbReference type="EMBL" id="MBB2929100.1"/>
    </source>
</evidence>
<accession>A0A2U1A8J8</accession>
<evidence type="ECO:0000256" key="1">
    <source>
        <dbReference type="SAM" id="MobiDB-lite"/>
    </source>
</evidence>
<protein>
    <submittedName>
        <fullName evidence="4">Sporulation protein YlmC with PRC-barrel domain</fullName>
    </submittedName>
</protein>
<organism evidence="4 5">
    <name type="scientific">Paraburkholderia silvatlantica</name>
    <dbReference type="NCBI Taxonomy" id="321895"/>
    <lineage>
        <taxon>Bacteria</taxon>
        <taxon>Pseudomonadati</taxon>
        <taxon>Pseudomonadota</taxon>
        <taxon>Betaproteobacteria</taxon>
        <taxon>Burkholderiales</taxon>
        <taxon>Burkholderiaceae</taxon>
        <taxon>Paraburkholderia</taxon>
    </lineage>
</organism>
<dbReference type="PANTHER" id="PTHR36505:SF1">
    <property type="entry name" value="BLR1072 PROTEIN"/>
    <property type="match status" value="1"/>
</dbReference>
<dbReference type="InterPro" id="IPR011033">
    <property type="entry name" value="PRC_barrel-like_sf"/>
</dbReference>
<sequence length="217" mass="22974">MSEYAGRSHDERVAQRKREKKGATEPPGGDMAVHGTEPDATHSSGELSEQGKEVWRQGAGLDGGGASIVGRDRSATPGPGPEVMAASTLGGDRVLSSDGDEVGKVKEIMLDVESGCIAYMVMSSGGFLGIGDKLLAVPWNALTLDAARKCFVIALDSERVKNAPGFDKGEWPSMADRTWASSVHQYYGRQPYWSNDAASLPLDEPGREPPEAGGVKL</sequence>
<dbReference type="EMBL" id="JACHVZ010000009">
    <property type="protein sequence ID" value="MBB2929100.1"/>
    <property type="molecule type" value="Genomic_DNA"/>
</dbReference>
<dbReference type="Pfam" id="PF05239">
    <property type="entry name" value="PRC"/>
    <property type="match status" value="1"/>
</dbReference>
<dbReference type="SUPFAM" id="SSF50346">
    <property type="entry name" value="PRC-barrel domain"/>
    <property type="match status" value="1"/>
</dbReference>
<reference evidence="4 5" key="1">
    <citation type="submission" date="2018-06" db="EMBL/GenBank/DDBJ databases">
        <title>Genomic Encyclopedia of Type Strains, Phase IV (KMG-V): Genome sequencing to study the core and pangenomes of soil and plant-associated prokaryotes.</title>
        <authorList>
            <person name="Whitman W."/>
        </authorList>
    </citation>
    <scope>NUCLEOTIDE SEQUENCE [LARGE SCALE GENOMIC DNA]</scope>
    <source>
        <strain evidence="4 5">SRCL-318</strain>
        <strain evidence="3 6">SRMrh-85</strain>
    </source>
</reference>
<dbReference type="Gene3D" id="2.30.30.240">
    <property type="entry name" value="PRC-barrel domain"/>
    <property type="match status" value="1"/>
</dbReference>
<feature type="domain" description="PRC-barrel" evidence="2">
    <location>
        <begin position="82"/>
        <end position="151"/>
    </location>
</feature>
<evidence type="ECO:0000313" key="6">
    <source>
        <dbReference type="Proteomes" id="UP000533533"/>
    </source>
</evidence>
<gene>
    <name evidence="4" type="ORF">C7410_11187</name>
    <name evidence="3" type="ORF">FHX59_003531</name>
</gene>
<dbReference type="AlphaFoldDB" id="A0A2U1A8J8"/>
<dbReference type="InterPro" id="IPR027275">
    <property type="entry name" value="PRC-brl_dom"/>
</dbReference>
<dbReference type="Proteomes" id="UP000247772">
    <property type="component" value="Unassembled WGS sequence"/>
</dbReference>
<feature type="region of interest" description="Disordered" evidence="1">
    <location>
        <begin position="198"/>
        <end position="217"/>
    </location>
</feature>
<keyword evidence="6" id="KW-1185">Reference proteome</keyword>
<name>A0A2U1A8J8_9BURK</name>
<feature type="region of interest" description="Disordered" evidence="1">
    <location>
        <begin position="1"/>
        <end position="82"/>
    </location>
</feature>
<evidence type="ECO:0000313" key="5">
    <source>
        <dbReference type="Proteomes" id="UP000247772"/>
    </source>
</evidence>
<proteinExistence type="predicted"/>
<evidence type="ECO:0000313" key="4">
    <source>
        <dbReference type="EMBL" id="PYE22154.1"/>
    </source>
</evidence>
<evidence type="ECO:0000259" key="2">
    <source>
        <dbReference type="Pfam" id="PF05239"/>
    </source>
</evidence>
<dbReference type="EMBL" id="QJSQ01000011">
    <property type="protein sequence ID" value="PYE22154.1"/>
    <property type="molecule type" value="Genomic_DNA"/>
</dbReference>
<comment type="caution">
    <text evidence="4">The sequence shown here is derived from an EMBL/GenBank/DDBJ whole genome shotgun (WGS) entry which is preliminary data.</text>
</comment>
<dbReference type="PANTHER" id="PTHR36505">
    <property type="entry name" value="BLR1072 PROTEIN"/>
    <property type="match status" value="1"/>
</dbReference>
<dbReference type="Proteomes" id="UP000533533">
    <property type="component" value="Unassembled WGS sequence"/>
</dbReference>
<feature type="compositionally biased region" description="Basic and acidic residues" evidence="1">
    <location>
        <begin position="1"/>
        <end position="16"/>
    </location>
</feature>